<feature type="compositionally biased region" description="Low complexity" evidence="9">
    <location>
        <begin position="168"/>
        <end position="177"/>
    </location>
</feature>
<dbReference type="CDD" id="cd14014">
    <property type="entry name" value="STKc_PknB_like"/>
    <property type="match status" value="1"/>
</dbReference>
<keyword evidence="12" id="KW-1185">Reference proteome</keyword>
<dbReference type="GO" id="GO:0003677">
    <property type="term" value="F:DNA binding"/>
    <property type="evidence" value="ECO:0007669"/>
    <property type="project" value="InterPro"/>
</dbReference>
<dbReference type="Gene3D" id="3.30.980.40">
    <property type="match status" value="1"/>
</dbReference>
<dbReference type="SUPFAM" id="SSF52540">
    <property type="entry name" value="P-loop containing nucleoside triphosphate hydrolases"/>
    <property type="match status" value="1"/>
</dbReference>
<accession>A0A7W7ZXL0</accession>
<feature type="binding site" evidence="8">
    <location>
        <position position="40"/>
    </location>
    <ligand>
        <name>ATP</name>
        <dbReference type="ChEBI" id="CHEBI:30616"/>
    </ligand>
</feature>
<dbReference type="SUPFAM" id="SSF56112">
    <property type="entry name" value="Protein kinase-like (PK-like)"/>
    <property type="match status" value="1"/>
</dbReference>
<dbReference type="PROSITE" id="PS00108">
    <property type="entry name" value="PROTEIN_KINASE_ST"/>
    <property type="match status" value="1"/>
</dbReference>
<sequence length="645" mass="70845">MLAGVTLAGRYRLDSKLGAGAMGEVWNAYDLRLSREVAVKVFPSHLDPEPRRVERFRAEAKLCGQLQHPGIVVVHDADEDNGQLFFVMELLHGKDLAKVMKEHRGGLPIGRVITIGARLAEALSAAHAKKVVHRDIKPANIMLLPGDRPKVCDFGIARVIEDGRATAQAGTPAYAAPEQSDGSPGERSDLYSMGCVLFEMTTGDRPFHGNIWHLVFQHATNEPRPPQEIRPEVPLPLSDLILQLLSKNPSDRPESATEVADRLRAMRPRSPKLIARSIDQLPPRQLLKSDTPERRHTGSDGNLAKEIDRILWEARVDARVAGYTRTPSLTLFEIRLGPVTPESAVLALFDRMALAANHRSARLVSMKRSSSPLPGVSAVGLEVQHAAPDLLSLGDLLREAPEGDHLLAGLGRAHDGAPAFLDLREWPHFLVAGNRGPFDPIKSIITSLAVRRSPKQLRLAMSTRDNPFTDLPHLIPQAVGEPLTWAISEIDCRYADLRKRQCRTTAQFNKEVRDSQSPVPIGALGDVNLAHPDVVVVIDELAKLEDPEPVVELAREGRAVGFHVIVRTEKPHVLSRRLKGYLPSRLALPMATAVESATVLDRAGAESLRPDEGLLVPGRGSEPYRIRLAMITDGEISEIVNHWQG</sequence>
<organism evidence="11 12">
    <name type="scientific">Nonomuraea endophytica</name>
    <dbReference type="NCBI Taxonomy" id="714136"/>
    <lineage>
        <taxon>Bacteria</taxon>
        <taxon>Bacillati</taxon>
        <taxon>Actinomycetota</taxon>
        <taxon>Actinomycetes</taxon>
        <taxon>Streptosporangiales</taxon>
        <taxon>Streptosporangiaceae</taxon>
        <taxon>Nonomuraea</taxon>
    </lineage>
</organism>
<proteinExistence type="inferred from homology"/>
<feature type="region of interest" description="Disordered" evidence="9">
    <location>
        <begin position="168"/>
        <end position="187"/>
    </location>
</feature>
<dbReference type="InterPro" id="IPR017441">
    <property type="entry name" value="Protein_kinase_ATP_BS"/>
</dbReference>
<dbReference type="AlphaFoldDB" id="A0A7W7ZXL0"/>
<keyword evidence="4" id="KW-0808">Transferase</keyword>
<dbReference type="Pfam" id="PF17854">
    <property type="entry name" value="FtsK_alpha"/>
    <property type="match status" value="1"/>
</dbReference>
<dbReference type="Pfam" id="PF01580">
    <property type="entry name" value="FtsK_SpoIIIE"/>
    <property type="match status" value="1"/>
</dbReference>
<dbReference type="Pfam" id="PF00069">
    <property type="entry name" value="Pkinase"/>
    <property type="match status" value="1"/>
</dbReference>
<reference evidence="11 12" key="1">
    <citation type="submission" date="2020-08" db="EMBL/GenBank/DDBJ databases">
        <title>Genomic Encyclopedia of Type Strains, Phase IV (KMG-IV): sequencing the most valuable type-strain genomes for metagenomic binning, comparative biology and taxonomic classification.</title>
        <authorList>
            <person name="Goeker M."/>
        </authorList>
    </citation>
    <scope>NUCLEOTIDE SEQUENCE [LARGE SCALE GENOMIC DNA]</scope>
    <source>
        <strain evidence="11 12">DSM 45385</strain>
    </source>
</reference>
<evidence type="ECO:0000256" key="2">
    <source>
        <dbReference type="ARBA" id="ARBA00012513"/>
    </source>
</evidence>
<dbReference type="Gene3D" id="3.40.50.300">
    <property type="entry name" value="P-loop containing nucleotide triphosphate hydrolases"/>
    <property type="match status" value="1"/>
</dbReference>
<dbReference type="GO" id="GO:0005524">
    <property type="term" value="F:ATP binding"/>
    <property type="evidence" value="ECO:0007669"/>
    <property type="project" value="UniProtKB-UniRule"/>
</dbReference>
<dbReference type="InterPro" id="IPR002543">
    <property type="entry name" value="FtsK_dom"/>
</dbReference>
<comment type="similarity">
    <text evidence="1">Belongs to the FtsK/SpoIIIE/SftA family.</text>
</comment>
<evidence type="ECO:0000256" key="8">
    <source>
        <dbReference type="PROSITE-ProRule" id="PRU10141"/>
    </source>
</evidence>
<dbReference type="PROSITE" id="PS00107">
    <property type="entry name" value="PROTEIN_KINASE_ATP"/>
    <property type="match status" value="1"/>
</dbReference>
<keyword evidence="3 11" id="KW-0723">Serine/threonine-protein kinase</keyword>
<dbReference type="SMART" id="SM00220">
    <property type="entry name" value="S_TKc"/>
    <property type="match status" value="1"/>
</dbReference>
<feature type="domain" description="Protein kinase" evidence="10">
    <location>
        <begin position="11"/>
        <end position="273"/>
    </location>
</feature>
<dbReference type="GO" id="GO:0004674">
    <property type="term" value="F:protein serine/threonine kinase activity"/>
    <property type="evidence" value="ECO:0007669"/>
    <property type="project" value="UniProtKB-KW"/>
</dbReference>
<dbReference type="Gene3D" id="1.10.510.10">
    <property type="entry name" value="Transferase(Phosphotransferase) domain 1"/>
    <property type="match status" value="1"/>
</dbReference>
<dbReference type="PROSITE" id="PS50011">
    <property type="entry name" value="PROTEIN_KINASE_DOM"/>
    <property type="match status" value="1"/>
</dbReference>
<evidence type="ECO:0000256" key="7">
    <source>
        <dbReference type="ARBA" id="ARBA00022840"/>
    </source>
</evidence>
<dbReference type="InterPro" id="IPR027417">
    <property type="entry name" value="P-loop_NTPase"/>
</dbReference>
<dbReference type="RefSeq" id="WP_184958797.1">
    <property type="nucleotide sequence ID" value="NZ_JACHIN010000001.1"/>
</dbReference>
<keyword evidence="6 11" id="KW-0418">Kinase</keyword>
<dbReference type="InterPro" id="IPR041027">
    <property type="entry name" value="FtsK_alpha"/>
</dbReference>
<dbReference type="EMBL" id="JACHIN010000001">
    <property type="protein sequence ID" value="MBB5075647.1"/>
    <property type="molecule type" value="Genomic_DNA"/>
</dbReference>
<evidence type="ECO:0000256" key="6">
    <source>
        <dbReference type="ARBA" id="ARBA00022777"/>
    </source>
</evidence>
<dbReference type="PANTHER" id="PTHR43289">
    <property type="entry name" value="MITOGEN-ACTIVATED PROTEIN KINASE KINASE KINASE 20-RELATED"/>
    <property type="match status" value="1"/>
</dbReference>
<evidence type="ECO:0000256" key="3">
    <source>
        <dbReference type="ARBA" id="ARBA00022527"/>
    </source>
</evidence>
<dbReference type="InterPro" id="IPR008271">
    <property type="entry name" value="Ser/Thr_kinase_AS"/>
</dbReference>
<keyword evidence="7 8" id="KW-0067">ATP-binding</keyword>
<evidence type="ECO:0000256" key="5">
    <source>
        <dbReference type="ARBA" id="ARBA00022741"/>
    </source>
</evidence>
<comment type="caution">
    <text evidence="11">The sequence shown here is derived from an EMBL/GenBank/DDBJ whole genome shotgun (WGS) entry which is preliminary data.</text>
</comment>
<evidence type="ECO:0000313" key="12">
    <source>
        <dbReference type="Proteomes" id="UP000568380"/>
    </source>
</evidence>
<dbReference type="PANTHER" id="PTHR43289:SF6">
    <property type="entry name" value="SERINE_THREONINE-PROTEIN KINASE NEKL-3"/>
    <property type="match status" value="1"/>
</dbReference>
<dbReference type="EC" id="2.7.11.1" evidence="2"/>
<gene>
    <name evidence="11" type="ORF">HNR40_001093</name>
</gene>
<dbReference type="Gene3D" id="3.30.200.20">
    <property type="entry name" value="Phosphorylase Kinase, domain 1"/>
    <property type="match status" value="1"/>
</dbReference>
<evidence type="ECO:0000313" key="11">
    <source>
        <dbReference type="EMBL" id="MBB5075647.1"/>
    </source>
</evidence>
<evidence type="ECO:0000259" key="10">
    <source>
        <dbReference type="PROSITE" id="PS50011"/>
    </source>
</evidence>
<protein>
    <recommendedName>
        <fullName evidence="2">non-specific serine/threonine protein kinase</fullName>
        <ecNumber evidence="2">2.7.11.1</ecNumber>
    </recommendedName>
</protein>
<dbReference type="Proteomes" id="UP000568380">
    <property type="component" value="Unassembled WGS sequence"/>
</dbReference>
<evidence type="ECO:0000256" key="9">
    <source>
        <dbReference type="SAM" id="MobiDB-lite"/>
    </source>
</evidence>
<dbReference type="InterPro" id="IPR000719">
    <property type="entry name" value="Prot_kinase_dom"/>
</dbReference>
<keyword evidence="5 8" id="KW-0547">Nucleotide-binding</keyword>
<name>A0A7W7ZXL0_9ACTN</name>
<dbReference type="InterPro" id="IPR011009">
    <property type="entry name" value="Kinase-like_dom_sf"/>
</dbReference>
<evidence type="ECO:0000256" key="4">
    <source>
        <dbReference type="ARBA" id="ARBA00022679"/>
    </source>
</evidence>
<evidence type="ECO:0000256" key="1">
    <source>
        <dbReference type="ARBA" id="ARBA00006474"/>
    </source>
</evidence>